<dbReference type="InterPro" id="IPR001650">
    <property type="entry name" value="Helicase_C-like"/>
</dbReference>
<evidence type="ECO:0000313" key="7">
    <source>
        <dbReference type="EMBL" id="XAE43490.1"/>
    </source>
</evidence>
<dbReference type="PANTHER" id="PTHR12131:SF1">
    <property type="entry name" value="ATP-DEPENDENT RNA HELICASE SUPV3L1, MITOCHONDRIAL-RELATED"/>
    <property type="match status" value="1"/>
</dbReference>
<dbReference type="SMART" id="SM00490">
    <property type="entry name" value="HELICc"/>
    <property type="match status" value="1"/>
</dbReference>
<dbReference type="GO" id="GO:0004386">
    <property type="term" value="F:helicase activity"/>
    <property type="evidence" value="ECO:0007669"/>
    <property type="project" value="UniProtKB-KW"/>
</dbReference>
<keyword evidence="1" id="KW-0547">Nucleotide-binding</keyword>
<accession>A0ABZ3D6W0</accession>
<dbReference type="Gene3D" id="3.40.50.300">
    <property type="entry name" value="P-loop containing nucleotide triphosphate hydrolases"/>
    <property type="match status" value="2"/>
</dbReference>
<evidence type="ECO:0000259" key="6">
    <source>
        <dbReference type="PROSITE" id="PS51194"/>
    </source>
</evidence>
<evidence type="ECO:0000313" key="8">
    <source>
        <dbReference type="Proteomes" id="UP001449795"/>
    </source>
</evidence>
<dbReference type="PROSITE" id="PS51194">
    <property type="entry name" value="HELICASE_CTER"/>
    <property type="match status" value="1"/>
</dbReference>
<keyword evidence="8" id="KW-1185">Reference proteome</keyword>
<evidence type="ECO:0000256" key="5">
    <source>
        <dbReference type="SAM" id="MobiDB-lite"/>
    </source>
</evidence>
<reference evidence="7 8" key="1">
    <citation type="submission" date="2024-04" db="EMBL/GenBank/DDBJ databases">
        <title>Complete genome sequence of Nguyenibacter vanlangesis HBCM-1154, a strain capable of nitrogen fixation, IAA production, and phosphorus solubilization isolated from sugarcane soil.</title>
        <authorList>
            <person name="MY HANH P."/>
        </authorList>
    </citation>
    <scope>NUCLEOTIDE SEQUENCE [LARGE SCALE GENOMIC DNA]</scope>
    <source>
        <strain evidence="7 8">HBCM 1154</strain>
    </source>
</reference>
<organism evidence="7 8">
    <name type="scientific">Nguyenibacter vanlangensis</name>
    <dbReference type="NCBI Taxonomy" id="1216886"/>
    <lineage>
        <taxon>Bacteria</taxon>
        <taxon>Pseudomonadati</taxon>
        <taxon>Pseudomonadota</taxon>
        <taxon>Alphaproteobacteria</taxon>
        <taxon>Acetobacterales</taxon>
        <taxon>Acetobacteraceae</taxon>
        <taxon>Nguyenibacter</taxon>
    </lineage>
</organism>
<sequence length="899" mass="97422">MMGVPSGAGPLRTVRASFSPAAATRVRAVLGPTNTGKTHLAIERLLAHSSGIIGFPLRLLARENYERMVAAKGAAAVALITGEEKIVPPGARWFSCTVEAMPLDQMVEFVAVDEIQLCADPDRGHVFTDRLLRARGLVETMFLGAETIRPLMRRLVPGVEIETRPRLSSLAYLGASKLTRLPPRSAIVAFSATEVYAIAELIRRRRGGCAVVMGQLSPRTRNAQVALYQEREVDYLVATDAIGMGLNMDVNHVAFAGLSKFDGSRVRPLTPAEVAQIAGRAGRGMRDGTFGTTGTCPALPDETVEAVETHRFDPIERLFWRNSDLDFSSPDALLASLNHAPPARGLGSGNEASDVLTLSSLAAIPEIRSLARSRTATRMLWDACQIPDFRKLGDETHTRLCARVFTHVVRDGHVPAAWLESQIASVARTEGEIDSLMHRLSGIRVCSYIAARRDWVRDAAQWQARARAVEDQLSDALHERLTARFVDRRAASLIRRLDAATGAEDLLSAVTAHGEVVVEGHPVGRVAGLDLLPDPDCDHPDRRLLLRAARRALRAEIPRRVRSLADAGDDEFDFSQDGRFLAWDGTPIARLRNGGDMLRPRIEVLDNAFLDGGQRERIRARLAAWLERQVHEVMAPLFAARAAVAQEPALRGILHLLTEQGGVAMQPGPVAPVVRARLKTLGARVGRHALLMPALLRPQAMRLRAILLAAQTGQKVPALPPAGAVSVPVAEYGDALLAKLGWIVTGPVRLRLDIAERLSAELRWRARNGPVPLPDGLPSRLGVRPEAVAAILKALDIPVRAARPLKDSEYGPVAPPMLAVTQDARRRQRQSHRIKLAAQPAAPAQEEPVRAARRPVPAPAPAPALASGTATRLDGRARPPARAADGPFAALAVLKQRRS</sequence>
<feature type="domain" description="Helicase C-terminal" evidence="6">
    <location>
        <begin position="173"/>
        <end position="337"/>
    </location>
</feature>
<protein>
    <submittedName>
        <fullName evidence="7">Helicase-related protein</fullName>
    </submittedName>
</protein>
<dbReference type="Pfam" id="PF00271">
    <property type="entry name" value="Helicase_C"/>
    <property type="match status" value="1"/>
</dbReference>
<dbReference type="InterPro" id="IPR055206">
    <property type="entry name" value="DEXQc_SUV3"/>
</dbReference>
<dbReference type="EMBL" id="CP152276">
    <property type="protein sequence ID" value="XAE43490.1"/>
    <property type="molecule type" value="Genomic_DNA"/>
</dbReference>
<keyword evidence="2" id="KW-0378">Hydrolase</keyword>
<feature type="region of interest" description="Disordered" evidence="5">
    <location>
        <begin position="825"/>
        <end position="886"/>
    </location>
</feature>
<dbReference type="Proteomes" id="UP001449795">
    <property type="component" value="Chromosome"/>
</dbReference>
<dbReference type="InterPro" id="IPR027417">
    <property type="entry name" value="P-loop_NTPase"/>
</dbReference>
<feature type="compositionally biased region" description="Basic residues" evidence="5">
    <location>
        <begin position="826"/>
        <end position="835"/>
    </location>
</feature>
<dbReference type="RefSeq" id="WP_342628936.1">
    <property type="nucleotide sequence ID" value="NZ_CP152276.1"/>
</dbReference>
<feature type="compositionally biased region" description="Low complexity" evidence="5">
    <location>
        <begin position="837"/>
        <end position="846"/>
    </location>
</feature>
<dbReference type="Pfam" id="PF22527">
    <property type="entry name" value="DEXQc_Suv3"/>
    <property type="match status" value="1"/>
</dbReference>
<evidence type="ECO:0000256" key="2">
    <source>
        <dbReference type="ARBA" id="ARBA00022801"/>
    </source>
</evidence>
<gene>
    <name evidence="7" type="ORF">AAC691_03275</name>
</gene>
<dbReference type="SUPFAM" id="SSF52540">
    <property type="entry name" value="P-loop containing nucleoside triphosphate hydrolases"/>
    <property type="match status" value="2"/>
</dbReference>
<evidence type="ECO:0000256" key="4">
    <source>
        <dbReference type="ARBA" id="ARBA00022840"/>
    </source>
</evidence>
<keyword evidence="4" id="KW-0067">ATP-binding</keyword>
<evidence type="ECO:0000256" key="3">
    <source>
        <dbReference type="ARBA" id="ARBA00022806"/>
    </source>
</evidence>
<dbReference type="InterPro" id="IPR050699">
    <property type="entry name" value="RNA-DNA_Helicase"/>
</dbReference>
<keyword evidence="3 7" id="KW-0347">Helicase</keyword>
<proteinExistence type="predicted"/>
<name>A0ABZ3D6W0_9PROT</name>
<dbReference type="PANTHER" id="PTHR12131">
    <property type="entry name" value="ATP-DEPENDENT RNA AND DNA HELICASE"/>
    <property type="match status" value="1"/>
</dbReference>
<evidence type="ECO:0000256" key="1">
    <source>
        <dbReference type="ARBA" id="ARBA00022741"/>
    </source>
</evidence>